<dbReference type="SUPFAM" id="SSF47699">
    <property type="entry name" value="Bifunctional inhibitor/lipid-transfer protein/seed storage 2S albumin"/>
    <property type="match status" value="1"/>
</dbReference>
<keyword evidence="5" id="KW-0732">Signal</keyword>
<dbReference type="CDD" id="cd00010">
    <property type="entry name" value="AAI_LTSS"/>
    <property type="match status" value="1"/>
</dbReference>
<comment type="subcellular location">
    <subcellularLocation>
        <location evidence="1">Cell membrane</location>
        <topology evidence="1">Lipid-anchor</topology>
        <topology evidence="1">GPI-anchor</topology>
    </subcellularLocation>
</comment>
<evidence type="ECO:0000256" key="7">
    <source>
        <dbReference type="ARBA" id="ARBA00023180"/>
    </source>
</evidence>
<evidence type="ECO:0000256" key="3">
    <source>
        <dbReference type="ARBA" id="ARBA00022475"/>
    </source>
</evidence>
<dbReference type="SMART" id="SM00499">
    <property type="entry name" value="AAI"/>
    <property type="match status" value="1"/>
</dbReference>
<sequence length="185" mass="18804">MVLNWQVNGQISTPCTAPVTNMFTPCMNFLMNSSGNGSSPTTDCCNALRSLTSTGIDCMCLLLTASVPFQLPINRTVAASLPRACNMPGVPVQCKGAAGAPLPAPGPAAFAPNQSPSPAASVIPGAVSPSLAPSSDIPTPTTPTDDSNTPAIRPATTPSAATPSASFSPVFILMALGALVMNYYY</sequence>
<evidence type="ECO:0000256" key="2">
    <source>
        <dbReference type="ARBA" id="ARBA00009748"/>
    </source>
</evidence>
<keyword evidence="8" id="KW-0449">Lipoprotein</keyword>
<evidence type="ECO:0000256" key="8">
    <source>
        <dbReference type="ARBA" id="ARBA00023288"/>
    </source>
</evidence>
<evidence type="ECO:0000313" key="11">
    <source>
        <dbReference type="EnsemblPlants" id="Kaladp0427s0029.1.v1.1"/>
    </source>
</evidence>
<dbReference type="GO" id="GO:0098552">
    <property type="term" value="C:side of membrane"/>
    <property type="evidence" value="ECO:0007669"/>
    <property type="project" value="UniProtKB-KW"/>
</dbReference>
<dbReference type="EnsemblPlants" id="Kaladp0427s0029.1.v1.1">
    <property type="protein sequence ID" value="Kaladp0427s0029.1.v1.1"/>
    <property type="gene ID" value="Kaladp0427s0029.v1.1"/>
</dbReference>
<name>A0A7N0V9E4_KALFE</name>
<dbReference type="InterPro" id="IPR036312">
    <property type="entry name" value="Bifun_inhib/LTP/seed_sf"/>
</dbReference>
<evidence type="ECO:0000259" key="10">
    <source>
        <dbReference type="SMART" id="SM00499"/>
    </source>
</evidence>
<keyword evidence="4" id="KW-0336">GPI-anchor</keyword>
<dbReference type="AlphaFoldDB" id="A0A7N0V9E4"/>
<dbReference type="Pfam" id="PF14368">
    <property type="entry name" value="LTP_2"/>
    <property type="match status" value="1"/>
</dbReference>
<feature type="compositionally biased region" description="Low complexity" evidence="9">
    <location>
        <begin position="133"/>
        <end position="163"/>
    </location>
</feature>
<evidence type="ECO:0000313" key="12">
    <source>
        <dbReference type="Proteomes" id="UP000594263"/>
    </source>
</evidence>
<feature type="domain" description="Bifunctional inhibitor/plant lipid transfer protein/seed storage helical" evidence="10">
    <location>
        <begin position="15"/>
        <end position="94"/>
    </location>
</feature>
<dbReference type="InterPro" id="IPR016140">
    <property type="entry name" value="Bifunc_inhib/LTP/seed_store"/>
</dbReference>
<organism evidence="11 12">
    <name type="scientific">Kalanchoe fedtschenkoi</name>
    <name type="common">Lavender scallops</name>
    <name type="synonym">South American air plant</name>
    <dbReference type="NCBI Taxonomy" id="63787"/>
    <lineage>
        <taxon>Eukaryota</taxon>
        <taxon>Viridiplantae</taxon>
        <taxon>Streptophyta</taxon>
        <taxon>Embryophyta</taxon>
        <taxon>Tracheophyta</taxon>
        <taxon>Spermatophyta</taxon>
        <taxon>Magnoliopsida</taxon>
        <taxon>eudicotyledons</taxon>
        <taxon>Gunneridae</taxon>
        <taxon>Pentapetalae</taxon>
        <taxon>Saxifragales</taxon>
        <taxon>Crassulaceae</taxon>
        <taxon>Kalanchoe</taxon>
    </lineage>
</organism>
<dbReference type="Gene3D" id="1.10.110.10">
    <property type="entry name" value="Plant lipid-transfer and hydrophobic proteins"/>
    <property type="match status" value="1"/>
</dbReference>
<evidence type="ECO:0000256" key="5">
    <source>
        <dbReference type="ARBA" id="ARBA00022729"/>
    </source>
</evidence>
<dbReference type="GO" id="GO:0005886">
    <property type="term" value="C:plasma membrane"/>
    <property type="evidence" value="ECO:0007669"/>
    <property type="project" value="UniProtKB-SubCell"/>
</dbReference>
<evidence type="ECO:0000256" key="6">
    <source>
        <dbReference type="ARBA" id="ARBA00023157"/>
    </source>
</evidence>
<comment type="similarity">
    <text evidence="2">Belongs to the plant LTP family.</text>
</comment>
<dbReference type="OMA" id="CNASMIN"/>
<proteinExistence type="inferred from homology"/>
<keyword evidence="3" id="KW-1003">Cell membrane</keyword>
<keyword evidence="7" id="KW-0325">Glycoprotein</keyword>
<dbReference type="Gramene" id="Kaladp0427s0029.1.v1.1">
    <property type="protein sequence ID" value="Kaladp0427s0029.1.v1.1"/>
    <property type="gene ID" value="Kaladp0427s0029.v1.1"/>
</dbReference>
<accession>A0A7N0V9E4</accession>
<keyword evidence="4" id="KW-0472">Membrane</keyword>
<protein>
    <recommendedName>
        <fullName evidence="10">Bifunctional inhibitor/plant lipid transfer protein/seed storage helical domain-containing protein</fullName>
    </recommendedName>
</protein>
<keyword evidence="6" id="KW-1015">Disulfide bond</keyword>
<reference evidence="11" key="1">
    <citation type="submission" date="2021-01" db="UniProtKB">
        <authorList>
            <consortium name="EnsemblPlants"/>
        </authorList>
    </citation>
    <scope>IDENTIFICATION</scope>
</reference>
<keyword evidence="12" id="KW-1185">Reference proteome</keyword>
<dbReference type="Proteomes" id="UP000594263">
    <property type="component" value="Unplaced"/>
</dbReference>
<feature type="region of interest" description="Disordered" evidence="9">
    <location>
        <begin position="131"/>
        <end position="163"/>
    </location>
</feature>
<evidence type="ECO:0000256" key="1">
    <source>
        <dbReference type="ARBA" id="ARBA00004609"/>
    </source>
</evidence>
<dbReference type="PANTHER" id="PTHR33044">
    <property type="entry name" value="BIFUNCTIONAL INHIBITOR/LIPID-TRANSFER PROTEIN/SEED STORAGE 2S ALBUMIN SUPERFAMILY PROTEIN-RELATED"/>
    <property type="match status" value="1"/>
</dbReference>
<evidence type="ECO:0000256" key="9">
    <source>
        <dbReference type="SAM" id="MobiDB-lite"/>
    </source>
</evidence>
<dbReference type="InterPro" id="IPR043325">
    <property type="entry name" value="LTSS"/>
</dbReference>
<evidence type="ECO:0000256" key="4">
    <source>
        <dbReference type="ARBA" id="ARBA00022622"/>
    </source>
</evidence>